<dbReference type="InterPro" id="IPR019405">
    <property type="entry name" value="Lactonase_7-beta_prop"/>
</dbReference>
<dbReference type="EMBL" id="JBIRWE010000004">
    <property type="protein sequence ID" value="MFI1964999.1"/>
    <property type="molecule type" value="Genomic_DNA"/>
</dbReference>
<protein>
    <submittedName>
        <fullName evidence="3">Lactonase family protein</fullName>
    </submittedName>
</protein>
<proteinExistence type="inferred from homology"/>
<dbReference type="InterPro" id="IPR011048">
    <property type="entry name" value="Haem_d1_sf"/>
</dbReference>
<evidence type="ECO:0000313" key="4">
    <source>
        <dbReference type="Proteomes" id="UP001611548"/>
    </source>
</evidence>
<dbReference type="InterPro" id="IPR015943">
    <property type="entry name" value="WD40/YVTN_repeat-like_dom_sf"/>
</dbReference>
<dbReference type="SUPFAM" id="SSF51004">
    <property type="entry name" value="C-terminal (heme d1) domain of cytochrome cd1-nitrite reductase"/>
    <property type="match status" value="1"/>
</dbReference>
<keyword evidence="4" id="KW-1185">Reference proteome</keyword>
<accession>A0ABW7UQV5</accession>
<dbReference type="RefSeq" id="WP_240483415.1">
    <property type="nucleotide sequence ID" value="NZ_JBIRWE010000004.1"/>
</dbReference>
<comment type="similarity">
    <text evidence="1">Belongs to the cycloisomerase 2 family.</text>
</comment>
<dbReference type="PANTHER" id="PTHR30344">
    <property type="entry name" value="6-PHOSPHOGLUCONOLACTONASE-RELATED"/>
    <property type="match status" value="1"/>
</dbReference>
<reference evidence="3 4" key="1">
    <citation type="submission" date="2024-10" db="EMBL/GenBank/DDBJ databases">
        <title>The Natural Products Discovery Center: Release of the First 8490 Sequenced Strains for Exploring Actinobacteria Biosynthetic Diversity.</title>
        <authorList>
            <person name="Kalkreuter E."/>
            <person name="Kautsar S.A."/>
            <person name="Yang D."/>
            <person name="Bader C.D."/>
            <person name="Teijaro C.N."/>
            <person name="Fluegel L."/>
            <person name="Davis C.M."/>
            <person name="Simpson J.R."/>
            <person name="Lauterbach L."/>
            <person name="Steele A.D."/>
            <person name="Gui C."/>
            <person name="Meng S."/>
            <person name="Li G."/>
            <person name="Viehrig K."/>
            <person name="Ye F."/>
            <person name="Su P."/>
            <person name="Kiefer A.F."/>
            <person name="Nichols A."/>
            <person name="Cepeda A.J."/>
            <person name="Yan W."/>
            <person name="Fan B."/>
            <person name="Jiang Y."/>
            <person name="Adhikari A."/>
            <person name="Zheng C.-J."/>
            <person name="Schuster L."/>
            <person name="Cowan T.M."/>
            <person name="Smanski M.J."/>
            <person name="Chevrette M.G."/>
            <person name="De Carvalho L.P.S."/>
            <person name="Shen B."/>
        </authorList>
    </citation>
    <scope>NUCLEOTIDE SEQUENCE [LARGE SCALE GENOMIC DNA]</scope>
    <source>
        <strain evidence="3 4">NPDC020327</strain>
    </source>
</reference>
<dbReference type="Gene3D" id="2.130.10.10">
    <property type="entry name" value="YVTN repeat-like/Quinoprotein amine dehydrogenase"/>
    <property type="match status" value="1"/>
</dbReference>
<evidence type="ECO:0000313" key="3">
    <source>
        <dbReference type="EMBL" id="MFI1964999.1"/>
    </source>
</evidence>
<comment type="caution">
    <text evidence="3">The sequence shown here is derived from an EMBL/GenBank/DDBJ whole genome shotgun (WGS) entry which is preliminary data.</text>
</comment>
<name>A0ABW7UQV5_9ACTN</name>
<dbReference type="Proteomes" id="UP001611548">
    <property type="component" value="Unassembled WGS sequence"/>
</dbReference>
<dbReference type="PANTHER" id="PTHR30344:SF1">
    <property type="entry name" value="6-PHOSPHOGLUCONOLACTONASE"/>
    <property type="match status" value="1"/>
</dbReference>
<dbReference type="InterPro" id="IPR050282">
    <property type="entry name" value="Cycloisomerase_2"/>
</dbReference>
<dbReference type="InterPro" id="IPR006311">
    <property type="entry name" value="TAT_signal"/>
</dbReference>
<evidence type="ECO:0000256" key="2">
    <source>
        <dbReference type="SAM" id="MobiDB-lite"/>
    </source>
</evidence>
<dbReference type="PROSITE" id="PS51318">
    <property type="entry name" value="TAT"/>
    <property type="match status" value="1"/>
</dbReference>
<organism evidence="3 4">
    <name type="scientific">Streptomyces pathocidini</name>
    <dbReference type="NCBI Taxonomy" id="1650571"/>
    <lineage>
        <taxon>Bacteria</taxon>
        <taxon>Bacillati</taxon>
        <taxon>Actinomycetota</taxon>
        <taxon>Actinomycetes</taxon>
        <taxon>Kitasatosporales</taxon>
        <taxon>Streptomycetaceae</taxon>
        <taxon>Streptomyces</taxon>
    </lineage>
</organism>
<sequence length="417" mass="42767">MTDSRGPQAGPMRRGREVSRRRFALGAAAAATGAMLGAVAGCEDKERGRSGGGSRTPHPGAGPAPGVRPLYIGTYGSESGPTGIVPAAYDERSGRITSGGPTVTGLTNPSFLALSPSGRTLYAADEREQGSVAAVALPSGERSRPFSERSRLFSVRATGGSRPCHLSVHPSGRFLLTAHYGSGDLAVHRLGADGAAGERTDLVAHDAPGPGPGQGGPHAHQVVTSPDGGHVLAVDLGTDTVYSYRLAPRSGTLTPVSYAEVESGAGPRHLTFHPSGAFAYLANELDNTVVVCRYDHATGRLTPGTPQPTGAEDEANRPAQLLVTPDGAFAYLANRGHNSLTRYAVEGAGARLRLLGTVPVRGDDPRHIALSPTGRLLFAANRKSGTVTVFGVERGSGELVPVGSPFAVASAACVLPA</sequence>
<feature type="region of interest" description="Disordered" evidence="2">
    <location>
        <begin position="41"/>
        <end position="69"/>
    </location>
</feature>
<gene>
    <name evidence="3" type="ORF">ACH429_12935</name>
</gene>
<evidence type="ECO:0000256" key="1">
    <source>
        <dbReference type="ARBA" id="ARBA00005564"/>
    </source>
</evidence>
<dbReference type="Pfam" id="PF10282">
    <property type="entry name" value="Lactonase"/>
    <property type="match status" value="1"/>
</dbReference>